<keyword evidence="3" id="KW-0804">Transcription</keyword>
<name>A0A6L7IPX1_9ACTN</name>
<dbReference type="Gene3D" id="1.10.10.10">
    <property type="entry name" value="Winged helix-like DNA-binding domain superfamily/Winged helix DNA-binding domain"/>
    <property type="match status" value="1"/>
</dbReference>
<sequence length="465" mass="49996">MSARETQNAQGIFKEQLLLVVAGSCFVCRHFLTFWTSPSDASLISSFGQGWSWMVAVAASIVSCAAFVLVSRRAGRTTASGWWYLSGFGLLLVALLVGAYAGWTGSDELSFAATVLLGLGNGVAFCIFIGAHLGEKPGIIIVLLASEFLVGSVLYLLVHAFVPNVALVVPALALNVASGLLLWACARSSGKPASLEPVANLRPPVITFKQFCLVTVCFSASHGIVRTLVTRTSSGSLDIEVLSTLVAALALLAFGLGRGIRSSQSFIMVIVGIFAVSFVSIPLYLFDVYVASLIHAAGFSLFLIVCWGFDAFYASENGASPLVVVGVTYACVQSGEVVGGLLMLVFVPLSELFLHLLSSALLFGLVALLMLFFMRQQRTKEVDYTAYFELLAQACARLADEHGLTQREREILELTAQKKSNGQIMNELFISQNTLKTHLRHIHAKMGVHNRSELLDLVETEAARA</sequence>
<dbReference type="InterPro" id="IPR016032">
    <property type="entry name" value="Sig_transdc_resp-reg_C-effctor"/>
</dbReference>
<organism evidence="4 5">
    <name type="scientific">Eggerthella guodeyinii</name>
    <dbReference type="NCBI Taxonomy" id="2690837"/>
    <lineage>
        <taxon>Bacteria</taxon>
        <taxon>Bacillati</taxon>
        <taxon>Actinomycetota</taxon>
        <taxon>Coriobacteriia</taxon>
        <taxon>Eggerthellales</taxon>
        <taxon>Eggerthellaceae</taxon>
        <taxon>Eggerthella</taxon>
    </lineage>
</organism>
<dbReference type="Pfam" id="PF00196">
    <property type="entry name" value="GerE"/>
    <property type="match status" value="1"/>
</dbReference>
<dbReference type="SMART" id="SM00421">
    <property type="entry name" value="HTH_LUXR"/>
    <property type="match status" value="1"/>
</dbReference>
<evidence type="ECO:0000256" key="2">
    <source>
        <dbReference type="ARBA" id="ARBA00023125"/>
    </source>
</evidence>
<evidence type="ECO:0000313" key="4">
    <source>
        <dbReference type="EMBL" id="QOS67822.1"/>
    </source>
</evidence>
<dbReference type="RefSeq" id="WP_160941299.1">
    <property type="nucleotide sequence ID" value="NZ_CP063310.1"/>
</dbReference>
<protein>
    <submittedName>
        <fullName evidence="4">LuxR family transcriptional regulator</fullName>
    </submittedName>
</protein>
<dbReference type="PRINTS" id="PR00038">
    <property type="entry name" value="HTHLUXR"/>
</dbReference>
<dbReference type="InterPro" id="IPR000792">
    <property type="entry name" value="Tscrpt_reg_LuxR_C"/>
</dbReference>
<dbReference type="GO" id="GO:0003677">
    <property type="term" value="F:DNA binding"/>
    <property type="evidence" value="ECO:0007669"/>
    <property type="project" value="UniProtKB-KW"/>
</dbReference>
<evidence type="ECO:0000256" key="1">
    <source>
        <dbReference type="ARBA" id="ARBA00023015"/>
    </source>
</evidence>
<accession>A0A6L7IPX1</accession>
<dbReference type="Proteomes" id="UP000478463">
    <property type="component" value="Chromosome"/>
</dbReference>
<evidence type="ECO:0000256" key="3">
    <source>
        <dbReference type="ARBA" id="ARBA00023163"/>
    </source>
</evidence>
<dbReference type="GO" id="GO:0006355">
    <property type="term" value="P:regulation of DNA-templated transcription"/>
    <property type="evidence" value="ECO:0007669"/>
    <property type="project" value="InterPro"/>
</dbReference>
<keyword evidence="2" id="KW-0238">DNA-binding</keyword>
<dbReference type="AlphaFoldDB" id="A0A6L7IPX1"/>
<gene>
    <name evidence="4" type="ORF">GS424_015165</name>
</gene>
<dbReference type="PROSITE" id="PS50043">
    <property type="entry name" value="HTH_LUXR_2"/>
    <property type="match status" value="1"/>
</dbReference>
<keyword evidence="1" id="KW-0805">Transcription regulation</keyword>
<dbReference type="EMBL" id="CP063310">
    <property type="protein sequence ID" value="QOS67822.1"/>
    <property type="molecule type" value="Genomic_DNA"/>
</dbReference>
<reference evidence="4 5" key="1">
    <citation type="submission" date="2020-10" db="EMBL/GenBank/DDBJ databases">
        <title>Eggerthella sp. nov., isolated from human feces.</title>
        <authorList>
            <person name="Yajun G."/>
        </authorList>
    </citation>
    <scope>NUCLEOTIDE SEQUENCE [LARGE SCALE GENOMIC DNA]</scope>
    <source>
        <strain evidence="4 5">HF-1101</strain>
    </source>
</reference>
<dbReference type="InterPro" id="IPR036388">
    <property type="entry name" value="WH-like_DNA-bd_sf"/>
</dbReference>
<dbReference type="PANTHER" id="PTHR44688:SF16">
    <property type="entry name" value="DNA-BINDING TRANSCRIPTIONAL ACTIVATOR DEVR_DOSR"/>
    <property type="match status" value="1"/>
</dbReference>
<dbReference type="CDD" id="cd06170">
    <property type="entry name" value="LuxR_C_like"/>
    <property type="match status" value="1"/>
</dbReference>
<proteinExistence type="predicted"/>
<dbReference type="PANTHER" id="PTHR44688">
    <property type="entry name" value="DNA-BINDING TRANSCRIPTIONAL ACTIVATOR DEVR_DOSR"/>
    <property type="match status" value="1"/>
</dbReference>
<dbReference type="KEGG" id="egd:GS424_015165"/>
<dbReference type="SUPFAM" id="SSF46894">
    <property type="entry name" value="C-terminal effector domain of the bipartite response regulators"/>
    <property type="match status" value="1"/>
</dbReference>
<evidence type="ECO:0000313" key="5">
    <source>
        <dbReference type="Proteomes" id="UP000478463"/>
    </source>
</evidence>